<evidence type="ECO:0000256" key="1">
    <source>
        <dbReference type="SAM" id="Coils"/>
    </source>
</evidence>
<dbReference type="GO" id="GO:0000146">
    <property type="term" value="F:microfilament motor activity"/>
    <property type="evidence" value="ECO:0007669"/>
    <property type="project" value="TreeGrafter"/>
</dbReference>
<keyword evidence="1" id="KW-0175">Coiled coil</keyword>
<feature type="region of interest" description="Disordered" evidence="2">
    <location>
        <begin position="254"/>
        <end position="340"/>
    </location>
</feature>
<dbReference type="PANTHER" id="PTHR45615">
    <property type="entry name" value="MYOSIN HEAVY CHAIN, NON-MUSCLE"/>
    <property type="match status" value="1"/>
</dbReference>
<feature type="region of interest" description="Disordered" evidence="2">
    <location>
        <begin position="446"/>
        <end position="519"/>
    </location>
</feature>
<feature type="compositionally biased region" description="Polar residues" evidence="2">
    <location>
        <begin position="255"/>
        <end position="264"/>
    </location>
</feature>
<evidence type="ECO:0000256" key="2">
    <source>
        <dbReference type="SAM" id="MobiDB-lite"/>
    </source>
</evidence>
<feature type="region of interest" description="Disordered" evidence="2">
    <location>
        <begin position="1"/>
        <end position="23"/>
    </location>
</feature>
<dbReference type="GO" id="GO:0005737">
    <property type="term" value="C:cytoplasm"/>
    <property type="evidence" value="ECO:0007669"/>
    <property type="project" value="TreeGrafter"/>
</dbReference>
<feature type="compositionally biased region" description="Low complexity" evidence="2">
    <location>
        <begin position="456"/>
        <end position="513"/>
    </location>
</feature>
<evidence type="ECO:0000313" key="3">
    <source>
        <dbReference type="EMBL" id="CAE0499223.1"/>
    </source>
</evidence>
<dbReference type="GO" id="GO:0016460">
    <property type="term" value="C:myosin II complex"/>
    <property type="evidence" value="ECO:0007669"/>
    <property type="project" value="TreeGrafter"/>
</dbReference>
<sequence length="750" mass="78697">MAAMAASHQQQLEKMDADTAALQAEHTSSLDAMRAALAEAESIAQEARAAASDAQRRFDAAGFEVQALREQCAGMEASANERVERLQKVNKKRNAEVDDLRAQLASLSSRLATSEASAQKQASAAEAQVADLEERNRVLAREAAELGGQLAMAEQNCHRMNEKASQARQLGEEKAAVQSFVDGLRAKVAELEQQAAEVVEMRKRVQSAEAVRDAATEEAMRATSMLNNLEARLSEIEEDNERLSAALDETRLRSAFSTNPSTAATKEGDNSSGAAAAAATQPQPSFDLPPDGQWPPWLQAKFQAEVERAVTSKGQSKGLGRDSGTGDKEQEGSSTKGAEAAVAAEVRAEALNAALAKTEAELQNVTERAAEMEQTLRDEMVTMAAAHADELKEAVAGALANAEEAETALHQARQEVAGLKKQVSALQEELQHVRNRSRALLEERERQVEELRRAQRAPSKAPPAAAHAAHTATADPAIAPTMGGAPASATASAAAAPAQLSGNSNTSSNGPNGVHAAVSAPAKPGVVSGAAGVGGGVAGNEPPSRAMSGSEIEPAGDAGSDAGSVASSSRGGPPGSRITHHSRTNSEMAAARGAAQHQQWPISLQAVLDSVGMLASRYGSSQQDIAKLQQLQQQVQSFRAAYEDSERTHALRTQSEAALKAELHQLRALGSIADPDVSYLRRVLVDAFTSGALPRSSPIFPVIARLLKLTTAELHSIKASNAKVQRDPAAAQPQLEGSVLSQLASIWGKG</sequence>
<feature type="coiled-coil region" evidence="1">
    <location>
        <begin position="83"/>
        <end position="253"/>
    </location>
</feature>
<name>A0A7S3R0Y0_DUNTE</name>
<gene>
    <name evidence="3" type="ORF">DTER00134_LOCUS14296</name>
</gene>
<protein>
    <recommendedName>
        <fullName evidence="4">GRIP domain-containing protein</fullName>
    </recommendedName>
</protein>
<dbReference type="EMBL" id="HBIP01023871">
    <property type="protein sequence ID" value="CAE0499223.1"/>
    <property type="molecule type" value="Transcribed_RNA"/>
</dbReference>
<dbReference type="GO" id="GO:0051015">
    <property type="term" value="F:actin filament binding"/>
    <property type="evidence" value="ECO:0007669"/>
    <property type="project" value="TreeGrafter"/>
</dbReference>
<evidence type="ECO:0008006" key="4">
    <source>
        <dbReference type="Google" id="ProtNLM"/>
    </source>
</evidence>
<proteinExistence type="predicted"/>
<feature type="compositionally biased region" description="Low complexity" evidence="2">
    <location>
        <begin position="555"/>
        <end position="577"/>
    </location>
</feature>
<organism evidence="3">
    <name type="scientific">Dunaliella tertiolecta</name>
    <name type="common">Green alga</name>
    <dbReference type="NCBI Taxonomy" id="3047"/>
    <lineage>
        <taxon>Eukaryota</taxon>
        <taxon>Viridiplantae</taxon>
        <taxon>Chlorophyta</taxon>
        <taxon>core chlorophytes</taxon>
        <taxon>Chlorophyceae</taxon>
        <taxon>CS clade</taxon>
        <taxon>Chlamydomonadales</taxon>
        <taxon>Dunaliellaceae</taxon>
        <taxon>Dunaliella</taxon>
    </lineage>
</organism>
<reference evidence="3" key="1">
    <citation type="submission" date="2021-01" db="EMBL/GenBank/DDBJ databases">
        <authorList>
            <person name="Corre E."/>
            <person name="Pelletier E."/>
            <person name="Niang G."/>
            <person name="Scheremetjew M."/>
            <person name="Finn R."/>
            <person name="Kale V."/>
            <person name="Holt S."/>
            <person name="Cochrane G."/>
            <person name="Meng A."/>
            <person name="Brown T."/>
            <person name="Cohen L."/>
        </authorList>
    </citation>
    <scope>NUCLEOTIDE SEQUENCE</scope>
    <source>
        <strain evidence="3">CCMP1320</strain>
    </source>
</reference>
<feature type="region of interest" description="Disordered" evidence="2">
    <location>
        <begin position="533"/>
        <end position="594"/>
    </location>
</feature>
<dbReference type="Gene3D" id="1.10.287.1490">
    <property type="match status" value="1"/>
</dbReference>
<accession>A0A7S3R0Y0</accession>
<dbReference type="PANTHER" id="PTHR45615:SF40">
    <property type="entry name" value="MYOSIN HEAVY CHAIN, NON-MUSCLE"/>
    <property type="match status" value="1"/>
</dbReference>
<dbReference type="GO" id="GO:0032982">
    <property type="term" value="C:myosin filament"/>
    <property type="evidence" value="ECO:0007669"/>
    <property type="project" value="TreeGrafter"/>
</dbReference>
<dbReference type="AlphaFoldDB" id="A0A7S3R0Y0"/>